<dbReference type="AlphaFoldDB" id="A0A7Z7IZ03"/>
<dbReference type="PROSITE" id="PS00383">
    <property type="entry name" value="TYR_PHOSPHATASE_1"/>
    <property type="match status" value="1"/>
</dbReference>
<keyword evidence="3" id="KW-0378">Hydrolase</keyword>
<dbReference type="InterPro" id="IPR016130">
    <property type="entry name" value="Tyr_Pase_AS"/>
</dbReference>
<organism evidence="3 4">
    <name type="scientific">Xanthomonas campestris pv. phaseoli</name>
    <dbReference type="NCBI Taxonomy" id="317013"/>
    <lineage>
        <taxon>Bacteria</taxon>
        <taxon>Pseudomonadati</taxon>
        <taxon>Pseudomonadota</taxon>
        <taxon>Gammaproteobacteria</taxon>
        <taxon>Lysobacterales</taxon>
        <taxon>Lysobacteraceae</taxon>
        <taxon>Xanthomonas</taxon>
    </lineage>
</organism>
<protein>
    <recommendedName>
        <fullName evidence="2">Tyrosine specific protein phosphatases domain-containing protein</fullName>
    </recommendedName>
</protein>
<dbReference type="NCBIfam" id="NF041348">
    <property type="entry name" value="XopH"/>
    <property type="match status" value="1"/>
</dbReference>
<feature type="domain" description="Tyrosine specific protein phosphatases" evidence="2">
    <location>
        <begin position="249"/>
        <end position="315"/>
    </location>
</feature>
<dbReference type="Proteomes" id="UP000234345">
    <property type="component" value="Unassembled WGS sequence"/>
</dbReference>
<evidence type="ECO:0000313" key="4">
    <source>
        <dbReference type="Proteomes" id="UP000234345"/>
    </source>
</evidence>
<comment type="caution">
    <text evidence="3">The sequence shown here is derived from an EMBL/GenBank/DDBJ whole genome shotgun (WGS) entry which is preliminary data.</text>
</comment>
<dbReference type="SUPFAM" id="SSF52799">
    <property type="entry name" value="(Phosphotyrosine protein) phosphatases II"/>
    <property type="match status" value="1"/>
</dbReference>
<accession>A0A7Z7IZ03</accession>
<dbReference type="Gene3D" id="3.90.190.10">
    <property type="entry name" value="Protein tyrosine phosphatase superfamily"/>
    <property type="match status" value="1"/>
</dbReference>
<name>A0A7Z7IZ03_XANCH</name>
<dbReference type="InterPro" id="IPR000387">
    <property type="entry name" value="Tyr_Pase_dom"/>
</dbReference>
<reference evidence="3 4" key="1">
    <citation type="submission" date="2017-10" db="EMBL/GenBank/DDBJ databases">
        <authorList>
            <person name="Regsiter A."/>
            <person name="William W."/>
        </authorList>
    </citation>
    <scope>NUCLEOTIDE SEQUENCE [LARGE SCALE GENOMIC DNA]</scope>
    <source>
        <strain evidence="3 4">CFBP6991</strain>
    </source>
</reference>
<feature type="region of interest" description="Disordered" evidence="1">
    <location>
        <begin position="1"/>
        <end position="58"/>
    </location>
</feature>
<dbReference type="GO" id="GO:0016787">
    <property type="term" value="F:hydrolase activity"/>
    <property type="evidence" value="ECO:0007669"/>
    <property type="project" value="UniProtKB-KW"/>
</dbReference>
<gene>
    <name evidence="3" type="primary">hopD</name>
    <name evidence="3" type="ORF">XFF6991_330006</name>
</gene>
<dbReference type="InterPro" id="IPR029021">
    <property type="entry name" value="Prot-tyrosine_phosphatase-like"/>
</dbReference>
<feature type="compositionally biased region" description="Basic and acidic residues" evidence="1">
    <location>
        <begin position="19"/>
        <end position="33"/>
    </location>
</feature>
<dbReference type="EMBL" id="OCZC01000060">
    <property type="protein sequence ID" value="SOO24188.1"/>
    <property type="molecule type" value="Genomic_DNA"/>
</dbReference>
<dbReference type="Pfam" id="PF14566">
    <property type="entry name" value="PTPlike_phytase"/>
    <property type="match status" value="1"/>
</dbReference>
<dbReference type="Gene3D" id="3.30.70.1690">
    <property type="match status" value="1"/>
</dbReference>
<evidence type="ECO:0000259" key="2">
    <source>
        <dbReference type="PROSITE" id="PS50056"/>
    </source>
</evidence>
<evidence type="ECO:0000256" key="1">
    <source>
        <dbReference type="SAM" id="MobiDB-lite"/>
    </source>
</evidence>
<evidence type="ECO:0000313" key="3">
    <source>
        <dbReference type="EMBL" id="SOO24188.1"/>
    </source>
</evidence>
<sequence>MHMPNPISGSSGSSVSAKRSNDEDFVADIKQEAVVEPGNQSPRPRGLEGLAPRSKTARDLSLIKKFSNPLPLPQRPTEIPVLQYDRSPRSSSDNFRSSDDFDLPESCNPTGWKDLHISGSGSIASISQITRLNPSRDSPVIVLDVREESHAIVGGYPATWRAPNNWANVGKLREEVLADEQERIRAIKSQETVQILHRKDVKNGIPNPRSVKLNKPSIFSEEELVKSAGAEYLRLTVTDHLGPRAEDIDTFVKMERNMAPNERLHVHCGVGQGRTGIFIAMHDILRNAHLISFEDIIKRQLAFNPGRALDFNKDVSHEGRSDFRNDRLELITLFYQYAKSNPNGQPALWSEWLRENLNNNPDLL</sequence>
<dbReference type="SMART" id="SM01301">
    <property type="entry name" value="PTPlike_phytase"/>
    <property type="match status" value="1"/>
</dbReference>
<proteinExistence type="predicted"/>
<dbReference type="PROSITE" id="PS50056">
    <property type="entry name" value="TYR_PHOSPHATASE_2"/>
    <property type="match status" value="1"/>
</dbReference>